<comment type="caution">
    <text evidence="3">The sequence shown here is derived from an EMBL/GenBank/DDBJ whole genome shotgun (WGS) entry which is preliminary data.</text>
</comment>
<dbReference type="EMBL" id="JBHEZY010000004">
    <property type="protein sequence ID" value="MFC1431531.1"/>
    <property type="molecule type" value="Genomic_DNA"/>
</dbReference>
<name>A0ABV6WZZ6_9ACTN</name>
<reference evidence="3 4" key="1">
    <citation type="submission" date="2024-09" db="EMBL/GenBank/DDBJ databases">
        <authorList>
            <person name="Lee S.D."/>
        </authorList>
    </citation>
    <scope>NUCLEOTIDE SEQUENCE [LARGE SCALE GENOMIC DNA]</scope>
    <source>
        <strain evidence="3 4">N1-3</strain>
    </source>
</reference>
<feature type="region of interest" description="Disordered" evidence="1">
    <location>
        <begin position="1"/>
        <end position="35"/>
    </location>
</feature>
<dbReference type="Proteomes" id="UP001592530">
    <property type="component" value="Unassembled WGS sequence"/>
</dbReference>
<accession>A0ABV6WZZ6</accession>
<dbReference type="RefSeq" id="WP_380552228.1">
    <property type="nucleotide sequence ID" value="NZ_JBHEZY010000004.1"/>
</dbReference>
<feature type="compositionally biased region" description="Basic and acidic residues" evidence="1">
    <location>
        <begin position="1"/>
        <end position="14"/>
    </location>
</feature>
<dbReference type="InterPro" id="IPR012551">
    <property type="entry name" value="DUF1707_SHOCT-like"/>
</dbReference>
<sequence length="229" mass="24446">MDERGRPTVEKAPIRSDPGQVRLSDADREQAASRLQQALAEGRLSTEELDQRLARAFAAQLPQDLVPLLRDLPEPAAPAAHPDGTPLVGGEPGPRRSSVALLGTIRRAARWVVPARYTAAATLGTVELDLRDAVFAAPETLLRAYGLLGTVRVIVPPGVTVRAAGRSVLGPFGRGLDTGTATAAATGVTVRIEGVAFAGAVQVEVREPEPPKAPQAPRRNWWFVRIQKR</sequence>
<organism evidence="3 4">
    <name type="scientific">Streptacidiphilus alkalitolerans</name>
    <dbReference type="NCBI Taxonomy" id="3342712"/>
    <lineage>
        <taxon>Bacteria</taxon>
        <taxon>Bacillati</taxon>
        <taxon>Actinomycetota</taxon>
        <taxon>Actinomycetes</taxon>
        <taxon>Kitasatosporales</taxon>
        <taxon>Streptomycetaceae</taxon>
        <taxon>Streptacidiphilus</taxon>
    </lineage>
</organism>
<feature type="region of interest" description="Disordered" evidence="1">
    <location>
        <begin position="73"/>
        <end position="95"/>
    </location>
</feature>
<evidence type="ECO:0000259" key="2">
    <source>
        <dbReference type="Pfam" id="PF08044"/>
    </source>
</evidence>
<gene>
    <name evidence="3" type="ORF">ACEZDB_12845</name>
</gene>
<evidence type="ECO:0000256" key="1">
    <source>
        <dbReference type="SAM" id="MobiDB-lite"/>
    </source>
</evidence>
<evidence type="ECO:0000313" key="4">
    <source>
        <dbReference type="Proteomes" id="UP001592530"/>
    </source>
</evidence>
<protein>
    <submittedName>
        <fullName evidence="3">DUF1707 domain-containing protein</fullName>
    </submittedName>
</protein>
<dbReference type="PANTHER" id="PTHR40763:SF4">
    <property type="entry name" value="DUF1707 DOMAIN-CONTAINING PROTEIN"/>
    <property type="match status" value="1"/>
</dbReference>
<proteinExistence type="predicted"/>
<feature type="domain" description="DUF1707" evidence="2">
    <location>
        <begin position="21"/>
        <end position="73"/>
    </location>
</feature>
<dbReference type="Pfam" id="PF08044">
    <property type="entry name" value="DUF1707"/>
    <property type="match status" value="1"/>
</dbReference>
<dbReference type="PANTHER" id="PTHR40763">
    <property type="entry name" value="MEMBRANE PROTEIN-RELATED"/>
    <property type="match status" value="1"/>
</dbReference>
<evidence type="ECO:0000313" key="3">
    <source>
        <dbReference type="EMBL" id="MFC1431531.1"/>
    </source>
</evidence>